<reference evidence="2 3" key="1">
    <citation type="submission" date="2024-02" db="EMBL/GenBank/DDBJ databases">
        <title>Distribution and functional of Brevundimonas-related endobacteria within Verticillium dahliae.</title>
        <authorList>
            <person name="Zeng H."/>
        </authorList>
    </citation>
    <scope>NUCLEOTIDE SEQUENCE [LARGE SCALE GENOMIC DNA]</scope>
    <source>
        <strain evidence="2 3">TRM 44200</strain>
    </source>
</reference>
<sequence length="113" mass="12706">MTFDEIWTLEKSLWLGGRETYAALLHPRCLMAFAEVGILDAETVIDSITGPRWREVTPSDYTIAQASADLIVIGYRAAADRPEAPTYRCVCTSTYLLSEGRWLIIQHQQTVEA</sequence>
<organism evidence="2 3">
    <name type="scientific">Brevundimonas olei</name>
    <dbReference type="NCBI Taxonomy" id="657642"/>
    <lineage>
        <taxon>Bacteria</taxon>
        <taxon>Pseudomonadati</taxon>
        <taxon>Pseudomonadota</taxon>
        <taxon>Alphaproteobacteria</taxon>
        <taxon>Caulobacterales</taxon>
        <taxon>Caulobacteraceae</taxon>
        <taxon>Brevundimonas</taxon>
    </lineage>
</organism>
<gene>
    <name evidence="2" type="ORF">V8J38_09700</name>
</gene>
<accession>A0ABZ2I7C6</accession>
<dbReference type="EMBL" id="CP146369">
    <property type="protein sequence ID" value="WWT53537.1"/>
    <property type="molecule type" value="Genomic_DNA"/>
</dbReference>
<dbReference type="Gene3D" id="3.10.450.50">
    <property type="match status" value="1"/>
</dbReference>
<dbReference type="InterPro" id="IPR032710">
    <property type="entry name" value="NTF2-like_dom_sf"/>
</dbReference>
<evidence type="ECO:0000313" key="2">
    <source>
        <dbReference type="EMBL" id="WWT53537.1"/>
    </source>
</evidence>
<dbReference type="SUPFAM" id="SSF54427">
    <property type="entry name" value="NTF2-like"/>
    <property type="match status" value="1"/>
</dbReference>
<dbReference type="RefSeq" id="WP_269298575.1">
    <property type="nucleotide sequence ID" value="NZ_BAAAGH010000002.1"/>
</dbReference>
<keyword evidence="3" id="KW-1185">Reference proteome</keyword>
<evidence type="ECO:0000259" key="1">
    <source>
        <dbReference type="Pfam" id="PF14534"/>
    </source>
</evidence>
<name>A0ABZ2I7C6_9CAUL</name>
<dbReference type="Proteomes" id="UP001363460">
    <property type="component" value="Chromosome"/>
</dbReference>
<dbReference type="InterPro" id="IPR027843">
    <property type="entry name" value="DUF4440"/>
</dbReference>
<proteinExistence type="predicted"/>
<dbReference type="Pfam" id="PF14534">
    <property type="entry name" value="DUF4440"/>
    <property type="match status" value="1"/>
</dbReference>
<evidence type="ECO:0000313" key="3">
    <source>
        <dbReference type="Proteomes" id="UP001363460"/>
    </source>
</evidence>
<protein>
    <submittedName>
        <fullName evidence="2">Nuclear transport factor 2 family protein</fullName>
    </submittedName>
</protein>
<feature type="domain" description="DUF4440" evidence="1">
    <location>
        <begin position="16"/>
        <end position="104"/>
    </location>
</feature>